<dbReference type="InterPro" id="IPR011527">
    <property type="entry name" value="ABC1_TM_dom"/>
</dbReference>
<dbReference type="Pfam" id="PF00005">
    <property type="entry name" value="ABC_tran"/>
    <property type="match status" value="1"/>
</dbReference>
<gene>
    <name evidence="10" type="ORF">K0T92_01225</name>
</gene>
<dbReference type="InterPro" id="IPR027417">
    <property type="entry name" value="P-loop_NTPase"/>
</dbReference>
<evidence type="ECO:0000256" key="5">
    <source>
        <dbReference type="ARBA" id="ARBA00022989"/>
    </source>
</evidence>
<dbReference type="PANTHER" id="PTHR43394:SF1">
    <property type="entry name" value="ATP-BINDING CASSETTE SUB-FAMILY B MEMBER 10, MITOCHONDRIAL"/>
    <property type="match status" value="1"/>
</dbReference>
<sequence length="586" mass="66104">MDDARWLWRYIRREQWGLAAMAAVFCGTSLTELGTVYIQKLLIDDVFLPQDFGRLPSILLLLALICLFNIGFNAVGAFAYTGPYSRISSRMADDLLRAVHALPIQEFQKERTAVYVNHMTIDIPRICEFSARTLPQFAAKFAMLAVLLLTVGSGSLPLIIVMIIVSAVYSLLTKYYHSRMQRMNRDVQSARDGMIVTIEEGIASTREVLANYRMEWEEARYRDSFHRYLAKVMEQGALVNRQLFASEPIRWGALLAVLGFGGYLVLNEGLSIGTFVVIYSLTQKCMDTCNELFEQVMRLSENMGYVERLRRMLERESEPQGDLPLKLPVREIRFNSVQFAYGPSLDPVLKELTLHIPAGKIVGFVGMSGGGKSTIAGLLIRYYEPLHGVIEVDGMPLQRIRRQEWHRVIDIVFQEPYLFPGSIRLNLTLGLEDIATDRLMEICRLMGLDDAISSLPGGLDAPVGERGIILSGGQRQRLALARAMLVNPDILILDEATSALDLETERIVQRNLEQLRAGKTTIIIAHRLSTVRHADLIHVMDKGRIAESGTHEELLLADKLYSRMMMQGVERRGAGRETGDRLLQQR</sequence>
<dbReference type="SUPFAM" id="SSF90123">
    <property type="entry name" value="ABC transporter transmembrane region"/>
    <property type="match status" value="1"/>
</dbReference>
<dbReference type="Gene3D" id="1.20.1560.10">
    <property type="entry name" value="ABC transporter type 1, transmembrane domain"/>
    <property type="match status" value="1"/>
</dbReference>
<evidence type="ECO:0000313" key="10">
    <source>
        <dbReference type="EMBL" id="MBW7473361.1"/>
    </source>
</evidence>
<dbReference type="SMART" id="SM00382">
    <property type="entry name" value="AAA"/>
    <property type="match status" value="1"/>
</dbReference>
<keyword evidence="5 7" id="KW-1133">Transmembrane helix</keyword>
<dbReference type="RefSeq" id="WP_219870598.1">
    <property type="nucleotide sequence ID" value="NZ_JAHZIJ010000001.1"/>
</dbReference>
<dbReference type="SUPFAM" id="SSF52540">
    <property type="entry name" value="P-loop containing nucleoside triphosphate hydrolases"/>
    <property type="match status" value="1"/>
</dbReference>
<dbReference type="PROSITE" id="PS50929">
    <property type="entry name" value="ABC_TM1F"/>
    <property type="match status" value="1"/>
</dbReference>
<keyword evidence="11" id="KW-1185">Reference proteome</keyword>
<dbReference type="GO" id="GO:0005524">
    <property type="term" value="F:ATP binding"/>
    <property type="evidence" value="ECO:0007669"/>
    <property type="project" value="UniProtKB-KW"/>
</dbReference>
<dbReference type="CDD" id="cd07346">
    <property type="entry name" value="ABC_6TM_exporters"/>
    <property type="match status" value="1"/>
</dbReference>
<evidence type="ECO:0000256" key="6">
    <source>
        <dbReference type="ARBA" id="ARBA00023136"/>
    </source>
</evidence>
<dbReference type="EMBL" id="JAHZIJ010000001">
    <property type="protein sequence ID" value="MBW7473361.1"/>
    <property type="molecule type" value="Genomic_DNA"/>
</dbReference>
<comment type="subcellular location">
    <subcellularLocation>
        <location evidence="1">Cell membrane</location>
        <topology evidence="1">Multi-pass membrane protein</topology>
    </subcellularLocation>
</comment>
<dbReference type="InterPro" id="IPR039421">
    <property type="entry name" value="Type_1_exporter"/>
</dbReference>
<name>A0ABS7D1U3_9BACL</name>
<evidence type="ECO:0000256" key="2">
    <source>
        <dbReference type="ARBA" id="ARBA00022692"/>
    </source>
</evidence>
<reference evidence="10 11" key="1">
    <citation type="submission" date="2021-07" db="EMBL/GenBank/DDBJ databases">
        <title>Paenibacillus radiodurans sp. nov., isolated from the southeastern edge of Tengger Desert.</title>
        <authorList>
            <person name="Zhang G."/>
        </authorList>
    </citation>
    <scope>NUCLEOTIDE SEQUENCE [LARGE SCALE GENOMIC DNA]</scope>
    <source>
        <strain evidence="10 11">DT7-4</strain>
    </source>
</reference>
<keyword evidence="4 10" id="KW-0067">ATP-binding</keyword>
<comment type="caution">
    <text evidence="10">The sequence shown here is derived from an EMBL/GenBank/DDBJ whole genome shotgun (WGS) entry which is preliminary data.</text>
</comment>
<dbReference type="InterPro" id="IPR036640">
    <property type="entry name" value="ABC1_TM_sf"/>
</dbReference>
<dbReference type="PANTHER" id="PTHR43394">
    <property type="entry name" value="ATP-DEPENDENT PERMEASE MDL1, MITOCHONDRIAL"/>
    <property type="match status" value="1"/>
</dbReference>
<accession>A0ABS7D1U3</accession>
<dbReference type="PROSITE" id="PS00211">
    <property type="entry name" value="ABC_TRANSPORTER_1"/>
    <property type="match status" value="1"/>
</dbReference>
<dbReference type="InterPro" id="IPR003593">
    <property type="entry name" value="AAA+_ATPase"/>
</dbReference>
<evidence type="ECO:0000256" key="7">
    <source>
        <dbReference type="SAM" id="Phobius"/>
    </source>
</evidence>
<feature type="transmembrane region" description="Helical" evidence="7">
    <location>
        <begin position="58"/>
        <end position="81"/>
    </location>
</feature>
<feature type="transmembrane region" description="Helical" evidence="7">
    <location>
        <begin position="16"/>
        <end position="38"/>
    </location>
</feature>
<evidence type="ECO:0000256" key="4">
    <source>
        <dbReference type="ARBA" id="ARBA00022840"/>
    </source>
</evidence>
<dbReference type="Pfam" id="PF00664">
    <property type="entry name" value="ABC_membrane"/>
    <property type="match status" value="1"/>
</dbReference>
<dbReference type="Proteomes" id="UP000812277">
    <property type="component" value="Unassembled WGS sequence"/>
</dbReference>
<evidence type="ECO:0000256" key="3">
    <source>
        <dbReference type="ARBA" id="ARBA00022741"/>
    </source>
</evidence>
<feature type="domain" description="ABC transporter" evidence="8">
    <location>
        <begin position="332"/>
        <end position="567"/>
    </location>
</feature>
<evidence type="ECO:0000313" key="11">
    <source>
        <dbReference type="Proteomes" id="UP000812277"/>
    </source>
</evidence>
<organism evidence="10 11">
    <name type="scientific">Paenibacillus oenotherae</name>
    <dbReference type="NCBI Taxonomy" id="1435645"/>
    <lineage>
        <taxon>Bacteria</taxon>
        <taxon>Bacillati</taxon>
        <taxon>Bacillota</taxon>
        <taxon>Bacilli</taxon>
        <taxon>Bacillales</taxon>
        <taxon>Paenibacillaceae</taxon>
        <taxon>Paenibacillus</taxon>
    </lineage>
</organism>
<feature type="domain" description="ABC transmembrane type-1" evidence="9">
    <location>
        <begin position="19"/>
        <end position="301"/>
    </location>
</feature>
<keyword evidence="3" id="KW-0547">Nucleotide-binding</keyword>
<dbReference type="InterPro" id="IPR003439">
    <property type="entry name" value="ABC_transporter-like_ATP-bd"/>
</dbReference>
<protein>
    <submittedName>
        <fullName evidence="10">ABC transporter ATP-binding protein/permease</fullName>
    </submittedName>
</protein>
<keyword evidence="2 7" id="KW-0812">Transmembrane</keyword>
<dbReference type="Gene3D" id="3.40.50.300">
    <property type="entry name" value="P-loop containing nucleotide triphosphate hydrolases"/>
    <property type="match status" value="1"/>
</dbReference>
<evidence type="ECO:0000259" key="8">
    <source>
        <dbReference type="PROSITE" id="PS50893"/>
    </source>
</evidence>
<keyword evidence="6 7" id="KW-0472">Membrane</keyword>
<dbReference type="PROSITE" id="PS50893">
    <property type="entry name" value="ABC_TRANSPORTER_2"/>
    <property type="match status" value="1"/>
</dbReference>
<evidence type="ECO:0000256" key="1">
    <source>
        <dbReference type="ARBA" id="ARBA00004651"/>
    </source>
</evidence>
<dbReference type="InterPro" id="IPR017871">
    <property type="entry name" value="ABC_transporter-like_CS"/>
</dbReference>
<proteinExistence type="predicted"/>
<evidence type="ECO:0000259" key="9">
    <source>
        <dbReference type="PROSITE" id="PS50929"/>
    </source>
</evidence>